<dbReference type="AlphaFoldDB" id="A0A9W4UAJ4"/>
<accession>A0A9W4UAJ4</accession>
<keyword evidence="2" id="KW-1185">Reference proteome</keyword>
<reference evidence="1" key="1">
    <citation type="submission" date="2023-01" db="EMBL/GenBank/DDBJ databases">
        <authorList>
            <person name="Van Ghelder C."/>
            <person name="Rancurel C."/>
        </authorList>
    </citation>
    <scope>NUCLEOTIDE SEQUENCE</scope>
    <source>
        <strain evidence="1">CNCM I-4278</strain>
    </source>
</reference>
<organism evidence="1 2">
    <name type="scientific">Periconia digitata</name>
    <dbReference type="NCBI Taxonomy" id="1303443"/>
    <lineage>
        <taxon>Eukaryota</taxon>
        <taxon>Fungi</taxon>
        <taxon>Dikarya</taxon>
        <taxon>Ascomycota</taxon>
        <taxon>Pezizomycotina</taxon>
        <taxon>Dothideomycetes</taxon>
        <taxon>Pleosporomycetidae</taxon>
        <taxon>Pleosporales</taxon>
        <taxon>Massarineae</taxon>
        <taxon>Periconiaceae</taxon>
        <taxon>Periconia</taxon>
    </lineage>
</organism>
<evidence type="ECO:0000313" key="2">
    <source>
        <dbReference type="Proteomes" id="UP001152607"/>
    </source>
</evidence>
<proteinExistence type="predicted"/>
<dbReference type="EMBL" id="CAOQHR010000003">
    <property type="protein sequence ID" value="CAI6332708.1"/>
    <property type="molecule type" value="Genomic_DNA"/>
</dbReference>
<comment type="caution">
    <text evidence="1">The sequence shown here is derived from an EMBL/GenBank/DDBJ whole genome shotgun (WGS) entry which is preliminary data.</text>
</comment>
<name>A0A9W4UAJ4_9PLEO</name>
<gene>
    <name evidence="1" type="ORF">PDIGIT_LOCUS5738</name>
</gene>
<evidence type="ECO:0000313" key="1">
    <source>
        <dbReference type="EMBL" id="CAI6332708.1"/>
    </source>
</evidence>
<dbReference type="Proteomes" id="UP001152607">
    <property type="component" value="Unassembled WGS sequence"/>
</dbReference>
<sequence length="114" mass="12617">MPHNSTCIALCLGIALPSICHVLLLHSLIHFVYIPLIPLSPYSSLQIPTSYNIQRRRDHRCCCYSPNLIPHLVAPPLQLSHVDWVPTTSFIASSSLSPTPVELIPPIPSGPFSW</sequence>
<protein>
    <submittedName>
        <fullName evidence="1">Uncharacterized protein</fullName>
    </submittedName>
</protein>